<comment type="caution">
    <text evidence="1">The sequence shown here is derived from an EMBL/GenBank/DDBJ whole genome shotgun (WGS) entry which is preliminary data.</text>
</comment>
<evidence type="ECO:0000313" key="2">
    <source>
        <dbReference type="Proteomes" id="UP000187406"/>
    </source>
</evidence>
<name>A0A1Q3BZD0_CEPFO</name>
<dbReference type="EMBL" id="BDDD01001076">
    <property type="protein sequence ID" value="GAV73123.1"/>
    <property type="molecule type" value="Genomic_DNA"/>
</dbReference>
<dbReference type="Proteomes" id="UP000187406">
    <property type="component" value="Unassembled WGS sequence"/>
</dbReference>
<reference evidence="2" key="1">
    <citation type="submission" date="2016-04" db="EMBL/GenBank/DDBJ databases">
        <title>Cephalotus genome sequencing.</title>
        <authorList>
            <person name="Fukushima K."/>
            <person name="Hasebe M."/>
            <person name="Fang X."/>
        </authorList>
    </citation>
    <scope>NUCLEOTIDE SEQUENCE [LARGE SCALE GENOMIC DNA]</scope>
    <source>
        <strain evidence="2">cv. St1</strain>
    </source>
</reference>
<protein>
    <submittedName>
        <fullName evidence="1">Uncharacterized protein</fullName>
    </submittedName>
</protein>
<organism evidence="1 2">
    <name type="scientific">Cephalotus follicularis</name>
    <name type="common">Albany pitcher plant</name>
    <dbReference type="NCBI Taxonomy" id="3775"/>
    <lineage>
        <taxon>Eukaryota</taxon>
        <taxon>Viridiplantae</taxon>
        <taxon>Streptophyta</taxon>
        <taxon>Embryophyta</taxon>
        <taxon>Tracheophyta</taxon>
        <taxon>Spermatophyta</taxon>
        <taxon>Magnoliopsida</taxon>
        <taxon>eudicotyledons</taxon>
        <taxon>Gunneridae</taxon>
        <taxon>Pentapetalae</taxon>
        <taxon>rosids</taxon>
        <taxon>fabids</taxon>
        <taxon>Oxalidales</taxon>
        <taxon>Cephalotaceae</taxon>
        <taxon>Cephalotus</taxon>
    </lineage>
</organism>
<gene>
    <name evidence="1" type="ORF">CFOL_v3_16610</name>
</gene>
<keyword evidence="2" id="KW-1185">Reference proteome</keyword>
<dbReference type="AlphaFoldDB" id="A0A1Q3BZD0"/>
<dbReference type="InParanoid" id="A0A1Q3BZD0"/>
<accession>A0A1Q3BZD0</accession>
<evidence type="ECO:0000313" key="1">
    <source>
        <dbReference type="EMBL" id="GAV73123.1"/>
    </source>
</evidence>
<sequence>NVKCDTVPCRLNQISISVWLTAEPILAQPHHPWCKPPEKQAITVSGWSCREPRSNAVDKIEEGARLPMEQRRQLG</sequence>
<feature type="non-terminal residue" evidence="1">
    <location>
        <position position="1"/>
    </location>
</feature>
<proteinExistence type="predicted"/>
<dbReference type="OrthoDB" id="539285at2759"/>